<keyword evidence="4 9" id="KW-0863">Zinc-finger</keyword>
<reference evidence="12 13" key="1">
    <citation type="journal article" date="2015" name="Proc. Natl. Acad. Sci. U.S.A.">
        <title>The resurrection genome of Boea hygrometrica: A blueprint for survival of dehydration.</title>
        <authorList>
            <person name="Xiao L."/>
            <person name="Yang G."/>
            <person name="Zhang L."/>
            <person name="Yang X."/>
            <person name="Zhao S."/>
            <person name="Ji Z."/>
            <person name="Zhou Q."/>
            <person name="Hu M."/>
            <person name="Wang Y."/>
            <person name="Chen M."/>
            <person name="Xu Y."/>
            <person name="Jin H."/>
            <person name="Xiao X."/>
            <person name="Hu G."/>
            <person name="Bao F."/>
            <person name="Hu Y."/>
            <person name="Wan P."/>
            <person name="Li L."/>
            <person name="Deng X."/>
            <person name="Kuang T."/>
            <person name="Xiang C."/>
            <person name="Zhu J.K."/>
            <person name="Oliver M.J."/>
            <person name="He Y."/>
        </authorList>
    </citation>
    <scope>NUCLEOTIDE SEQUENCE [LARGE SCALE GENOMIC DNA]</scope>
    <source>
        <strain evidence="13">cv. XS01</strain>
    </source>
</reference>
<protein>
    <recommendedName>
        <fullName evidence="11">C2H2-type domain-containing protein</fullName>
    </recommendedName>
</protein>
<keyword evidence="3" id="KW-0677">Repeat</keyword>
<proteinExistence type="predicted"/>
<sequence length="231" mass="25417">MVMKRSREENFEDITNLANCLMLFSGGMGAGGDLNRVFECKTCSRRFPSFQALGGHRASHKKPRQATRAQPSGKKKREDVVEVARRKKFASEEFKLSQPIQVRSEASSETFEQPMDIGAVAQAPGKNGKGTKLRLKLLSSHPESSSRDDSQVSSSVFSPSKHAREETKDGEAYFSGTYCVGCTCSFASFWRIFSKGEESKGASVEMDQLGVQAESCLIENCILVECDGYIA</sequence>
<dbReference type="PROSITE" id="PS50157">
    <property type="entry name" value="ZINC_FINGER_C2H2_2"/>
    <property type="match status" value="1"/>
</dbReference>
<dbReference type="Gene3D" id="3.30.160.60">
    <property type="entry name" value="Classic Zinc Finger"/>
    <property type="match status" value="1"/>
</dbReference>
<feature type="region of interest" description="Disordered" evidence="10">
    <location>
        <begin position="139"/>
        <end position="163"/>
    </location>
</feature>
<dbReference type="Pfam" id="PF13912">
    <property type="entry name" value="zf-C2H2_6"/>
    <property type="match status" value="1"/>
</dbReference>
<keyword evidence="8" id="KW-0539">Nucleus</keyword>
<dbReference type="InterPro" id="IPR013087">
    <property type="entry name" value="Znf_C2H2_type"/>
</dbReference>
<feature type="region of interest" description="Disordered" evidence="10">
    <location>
        <begin position="53"/>
        <end position="80"/>
    </location>
</feature>
<feature type="compositionally biased region" description="Low complexity" evidence="10">
    <location>
        <begin position="151"/>
        <end position="160"/>
    </location>
</feature>
<feature type="domain" description="C2H2-type" evidence="11">
    <location>
        <begin position="38"/>
        <end position="65"/>
    </location>
</feature>
<evidence type="ECO:0000256" key="6">
    <source>
        <dbReference type="ARBA" id="ARBA00023015"/>
    </source>
</evidence>
<evidence type="ECO:0000256" key="9">
    <source>
        <dbReference type="PROSITE-ProRule" id="PRU00042"/>
    </source>
</evidence>
<evidence type="ECO:0000256" key="10">
    <source>
        <dbReference type="SAM" id="MobiDB-lite"/>
    </source>
</evidence>
<dbReference type="InterPro" id="IPR036236">
    <property type="entry name" value="Znf_C2H2_sf"/>
</dbReference>
<dbReference type="GO" id="GO:0008270">
    <property type="term" value="F:zinc ion binding"/>
    <property type="evidence" value="ECO:0007669"/>
    <property type="project" value="UniProtKB-KW"/>
</dbReference>
<evidence type="ECO:0000256" key="5">
    <source>
        <dbReference type="ARBA" id="ARBA00022833"/>
    </source>
</evidence>
<evidence type="ECO:0000313" key="12">
    <source>
        <dbReference type="EMBL" id="KZV54950.1"/>
    </source>
</evidence>
<gene>
    <name evidence="12" type="ORF">F511_31959</name>
</gene>
<dbReference type="Proteomes" id="UP000250235">
    <property type="component" value="Unassembled WGS sequence"/>
</dbReference>
<keyword evidence="7" id="KW-0804">Transcription</keyword>
<name>A0A2Z7D772_9LAMI</name>
<keyword evidence="6" id="KW-0805">Transcription regulation</keyword>
<dbReference type="PROSITE" id="PS00028">
    <property type="entry name" value="ZINC_FINGER_C2H2_1"/>
    <property type="match status" value="1"/>
</dbReference>
<dbReference type="AlphaFoldDB" id="A0A2Z7D772"/>
<evidence type="ECO:0000256" key="4">
    <source>
        <dbReference type="ARBA" id="ARBA00022771"/>
    </source>
</evidence>
<evidence type="ECO:0000256" key="8">
    <source>
        <dbReference type="ARBA" id="ARBA00023242"/>
    </source>
</evidence>
<keyword evidence="2" id="KW-0479">Metal-binding</keyword>
<evidence type="ECO:0000256" key="1">
    <source>
        <dbReference type="ARBA" id="ARBA00004123"/>
    </source>
</evidence>
<comment type="subcellular location">
    <subcellularLocation>
        <location evidence="1">Nucleus</location>
    </subcellularLocation>
</comment>
<dbReference type="EMBL" id="KQ989060">
    <property type="protein sequence ID" value="KZV54950.1"/>
    <property type="molecule type" value="Genomic_DNA"/>
</dbReference>
<accession>A0A2Z7D772</accession>
<evidence type="ECO:0000256" key="3">
    <source>
        <dbReference type="ARBA" id="ARBA00022737"/>
    </source>
</evidence>
<dbReference type="SUPFAM" id="SSF57667">
    <property type="entry name" value="beta-beta-alpha zinc fingers"/>
    <property type="match status" value="1"/>
</dbReference>
<keyword evidence="5" id="KW-0862">Zinc</keyword>
<evidence type="ECO:0000256" key="7">
    <source>
        <dbReference type="ARBA" id="ARBA00023163"/>
    </source>
</evidence>
<dbReference type="OrthoDB" id="9411774at2759"/>
<evidence type="ECO:0000313" key="13">
    <source>
        <dbReference type="Proteomes" id="UP000250235"/>
    </source>
</evidence>
<evidence type="ECO:0000259" key="11">
    <source>
        <dbReference type="PROSITE" id="PS50157"/>
    </source>
</evidence>
<dbReference type="PANTHER" id="PTHR26374">
    <property type="entry name" value="ZINC FINGER PROTEIN ZAT5"/>
    <property type="match status" value="1"/>
</dbReference>
<evidence type="ECO:0000256" key="2">
    <source>
        <dbReference type="ARBA" id="ARBA00022723"/>
    </source>
</evidence>
<dbReference type="GO" id="GO:0005634">
    <property type="term" value="C:nucleus"/>
    <property type="evidence" value="ECO:0007669"/>
    <property type="project" value="UniProtKB-SubCell"/>
</dbReference>
<organism evidence="12 13">
    <name type="scientific">Dorcoceras hygrometricum</name>
    <dbReference type="NCBI Taxonomy" id="472368"/>
    <lineage>
        <taxon>Eukaryota</taxon>
        <taxon>Viridiplantae</taxon>
        <taxon>Streptophyta</taxon>
        <taxon>Embryophyta</taxon>
        <taxon>Tracheophyta</taxon>
        <taxon>Spermatophyta</taxon>
        <taxon>Magnoliopsida</taxon>
        <taxon>eudicotyledons</taxon>
        <taxon>Gunneridae</taxon>
        <taxon>Pentapetalae</taxon>
        <taxon>asterids</taxon>
        <taxon>lamiids</taxon>
        <taxon>Lamiales</taxon>
        <taxon>Gesneriaceae</taxon>
        <taxon>Didymocarpoideae</taxon>
        <taxon>Trichosporeae</taxon>
        <taxon>Loxocarpinae</taxon>
        <taxon>Dorcoceras</taxon>
    </lineage>
</organism>
<keyword evidence="13" id="KW-1185">Reference proteome</keyword>
<dbReference type="PANTHER" id="PTHR26374:SF471">
    <property type="entry name" value="OS03G0279700 PROTEIN"/>
    <property type="match status" value="1"/>
</dbReference>